<gene>
    <name evidence="2" type="ORF">RchiOBHm_Chr5g0033371</name>
</gene>
<dbReference type="Gramene" id="PRQ31246">
    <property type="protein sequence ID" value="PRQ31246"/>
    <property type="gene ID" value="RchiOBHm_Chr5g0033371"/>
</dbReference>
<feature type="domain" description="RNase H type-1" evidence="1">
    <location>
        <begin position="3"/>
        <end position="97"/>
    </location>
</feature>
<organism evidence="2 3">
    <name type="scientific">Rosa chinensis</name>
    <name type="common">China rose</name>
    <dbReference type="NCBI Taxonomy" id="74649"/>
    <lineage>
        <taxon>Eukaryota</taxon>
        <taxon>Viridiplantae</taxon>
        <taxon>Streptophyta</taxon>
        <taxon>Embryophyta</taxon>
        <taxon>Tracheophyta</taxon>
        <taxon>Spermatophyta</taxon>
        <taxon>Magnoliopsida</taxon>
        <taxon>eudicotyledons</taxon>
        <taxon>Gunneridae</taxon>
        <taxon>Pentapetalae</taxon>
        <taxon>rosids</taxon>
        <taxon>fabids</taxon>
        <taxon>Rosales</taxon>
        <taxon>Rosaceae</taxon>
        <taxon>Rosoideae</taxon>
        <taxon>Rosoideae incertae sedis</taxon>
        <taxon>Rosa</taxon>
    </lineage>
</organism>
<dbReference type="Gene3D" id="3.30.420.10">
    <property type="entry name" value="Ribonuclease H-like superfamily/Ribonuclease H"/>
    <property type="match status" value="1"/>
</dbReference>
<dbReference type="AlphaFoldDB" id="A0A2P6QAP1"/>
<comment type="caution">
    <text evidence="2">The sequence shown here is derived from an EMBL/GenBank/DDBJ whole genome shotgun (WGS) entry which is preliminary data.</text>
</comment>
<dbReference type="PANTHER" id="PTHR47723:SF24">
    <property type="entry name" value="RNASE H TYPE-1 DOMAIN-CONTAINING PROTEIN"/>
    <property type="match status" value="1"/>
</dbReference>
<dbReference type="GO" id="GO:0004523">
    <property type="term" value="F:RNA-DNA hybrid ribonuclease activity"/>
    <property type="evidence" value="ECO:0007669"/>
    <property type="project" value="InterPro"/>
</dbReference>
<dbReference type="InterPro" id="IPR053151">
    <property type="entry name" value="RNase_H-like"/>
</dbReference>
<evidence type="ECO:0000259" key="1">
    <source>
        <dbReference type="Pfam" id="PF13456"/>
    </source>
</evidence>
<dbReference type="PANTHER" id="PTHR47723">
    <property type="entry name" value="OS05G0353850 PROTEIN"/>
    <property type="match status" value="1"/>
</dbReference>
<protein>
    <submittedName>
        <fullName evidence="2">Putative ribonuclease H-like domain-containing protein</fullName>
    </submittedName>
</protein>
<evidence type="ECO:0000313" key="3">
    <source>
        <dbReference type="Proteomes" id="UP000238479"/>
    </source>
</evidence>
<dbReference type="SUPFAM" id="SSF53098">
    <property type="entry name" value="Ribonuclease H-like"/>
    <property type="match status" value="1"/>
</dbReference>
<evidence type="ECO:0000313" key="2">
    <source>
        <dbReference type="EMBL" id="PRQ31246.1"/>
    </source>
</evidence>
<dbReference type="GO" id="GO:0003676">
    <property type="term" value="F:nucleic acid binding"/>
    <property type="evidence" value="ECO:0007669"/>
    <property type="project" value="InterPro"/>
</dbReference>
<dbReference type="CDD" id="cd06222">
    <property type="entry name" value="RNase_H_like"/>
    <property type="match status" value="1"/>
</dbReference>
<accession>A0A2P6QAP1</accession>
<keyword evidence="3" id="KW-1185">Reference proteome</keyword>
<dbReference type="Proteomes" id="UP000238479">
    <property type="component" value="Chromosome 5"/>
</dbReference>
<proteinExistence type="predicted"/>
<dbReference type="Pfam" id="PF13456">
    <property type="entry name" value="RVT_3"/>
    <property type="match status" value="1"/>
</dbReference>
<dbReference type="InterPro" id="IPR044730">
    <property type="entry name" value="RNase_H-like_dom_plant"/>
</dbReference>
<dbReference type="InterPro" id="IPR012337">
    <property type="entry name" value="RNaseH-like_sf"/>
</dbReference>
<sequence>MCLAAIARPCSGVRSAFHMECEAMRAGLLLLIHQGMVDVNIETDCAAVITALNGSMEDFSEVGCIVEDCKAYLSAITSFSLQPIFREANGVTHRLAYLASVSYLDDYWLDETPMIIQDVLY</sequence>
<reference evidence="2 3" key="1">
    <citation type="journal article" date="2018" name="Nat. Genet.">
        <title>The Rosa genome provides new insights in the design of modern roses.</title>
        <authorList>
            <person name="Bendahmane M."/>
        </authorList>
    </citation>
    <scope>NUCLEOTIDE SEQUENCE [LARGE SCALE GENOMIC DNA]</scope>
    <source>
        <strain evidence="3">cv. Old Blush</strain>
    </source>
</reference>
<dbReference type="EMBL" id="PDCK01000043">
    <property type="protein sequence ID" value="PRQ31246.1"/>
    <property type="molecule type" value="Genomic_DNA"/>
</dbReference>
<dbReference type="InterPro" id="IPR036397">
    <property type="entry name" value="RNaseH_sf"/>
</dbReference>
<dbReference type="InterPro" id="IPR002156">
    <property type="entry name" value="RNaseH_domain"/>
</dbReference>
<name>A0A2P6QAP1_ROSCH</name>